<organism evidence="2 3">
    <name type="scientific">Hymenobacter crusticola</name>
    <dbReference type="NCBI Taxonomy" id="1770526"/>
    <lineage>
        <taxon>Bacteria</taxon>
        <taxon>Pseudomonadati</taxon>
        <taxon>Bacteroidota</taxon>
        <taxon>Cytophagia</taxon>
        <taxon>Cytophagales</taxon>
        <taxon>Hymenobacteraceae</taxon>
        <taxon>Hymenobacter</taxon>
    </lineage>
</organism>
<dbReference type="SUPFAM" id="SSF48452">
    <property type="entry name" value="TPR-like"/>
    <property type="match status" value="1"/>
</dbReference>
<proteinExistence type="predicted"/>
<feature type="transmembrane region" description="Helical" evidence="1">
    <location>
        <begin position="153"/>
        <end position="172"/>
    </location>
</feature>
<accession>A0A243WJ17</accession>
<feature type="transmembrane region" description="Helical" evidence="1">
    <location>
        <begin position="252"/>
        <end position="276"/>
    </location>
</feature>
<evidence type="ECO:0000256" key="1">
    <source>
        <dbReference type="SAM" id="Phobius"/>
    </source>
</evidence>
<feature type="transmembrane region" description="Helical" evidence="1">
    <location>
        <begin position="70"/>
        <end position="89"/>
    </location>
</feature>
<keyword evidence="1" id="KW-0472">Membrane</keyword>
<sequence length="997" mass="109965">MIASIALALACYYYFTGDDHTFPVEPVAQLTPVPTTLSPVRVGLAELPVRVNGYLVTQTYDVAGPYVQPVAAGILLSLLAICLVYYLAVVSTLARTPFVVAMGLLIFLLMSLNADSLGVFDTSKQYFLIATLLALGLPAYAFHAFWPQASFRLRLVTFATLVVAISALLLWRSEYSASFVALHLASYFTAGGAAVVGLLTLWVCFENIYGLLWFNTQAENPNSRFGLWPFLLASGLYLGILLFYYLNEGEVLLLAGLRLDPLVLLLPAVVVGWLGLHRRAATYNDWLPYWPVASHLYLVLVALAAGALGYALATANDPLLAAARDFVGLAFLTGGVGFLIYVLLNFTPLIKQRLRVYRVVYEPRRVPFYAVYVFGLGALIAVEVRNNFFVLDQVQAGYYNNIGDLTRLQSELQPQTDALALLAERYYAESDVLDRYNRKASFGRAALYRFRAQRQNEINALRRALSRRPSEKVSLRLAALYTDQRDFFDRLQVLREGLKAHPGSAFIASDLAQLYTRSTLTDSVVTYQARAAALAPNNAVLRANKLAFLMQHQQWKAAQELVAAQPTADDAVALQVNELLLAQLTRKSTPKVPASSPEQDLAPATFAKVYHLALNSIGRRDTSLLSTLGQLAQRPGNTAYFEQLTFLRALLQHYGGHAVAAQNTLLPLTGGNSPEAAYYHNVWGMWLLDQQLYSSAAARLAVAEQGGYAEAALPRAYAFALNGQLDSARASVQRVSQAKDPLITRPLRALQQALATDFNRDYRLASDSVRAQYLVVRGAALYPESLIIQAAALRNPTARQAALLAQVPRAIQVGQLPEAREAIQRYAPPVTDKTQAASNWNVVRGQLYSQEKNLAELQQLVQAAYFAIPDQAYRWYYQAELAQLQRQPAKAARLYAQIGREAPYLEPAVLAAATFYTSQRNFTATYNLLQQALLANPQSVALLKAYTMATIPAGLGDYAAAPLEELRTLLSPAEYATFRQQFEARHAAQLTETAPWK</sequence>
<feature type="transmembrane region" description="Helical" evidence="1">
    <location>
        <begin position="184"/>
        <end position="205"/>
    </location>
</feature>
<feature type="transmembrane region" description="Helical" evidence="1">
    <location>
        <begin position="366"/>
        <end position="384"/>
    </location>
</feature>
<dbReference type="InterPro" id="IPR011990">
    <property type="entry name" value="TPR-like_helical_dom_sf"/>
</dbReference>
<keyword evidence="1" id="KW-0812">Transmembrane</keyword>
<reference evidence="2 3" key="1">
    <citation type="submission" date="2017-01" db="EMBL/GenBank/DDBJ databases">
        <title>A new Hymenobacter.</title>
        <authorList>
            <person name="Liang Y."/>
            <person name="Feng F."/>
        </authorList>
    </citation>
    <scope>NUCLEOTIDE SEQUENCE [LARGE SCALE GENOMIC DNA]</scope>
    <source>
        <strain evidence="2">MIMBbqt21</strain>
    </source>
</reference>
<comment type="caution">
    <text evidence="2">The sequence shown here is derived from an EMBL/GenBank/DDBJ whole genome shotgun (WGS) entry which is preliminary data.</text>
</comment>
<keyword evidence="3" id="KW-1185">Reference proteome</keyword>
<feature type="transmembrane region" description="Helical" evidence="1">
    <location>
        <begin position="326"/>
        <end position="346"/>
    </location>
</feature>
<feature type="transmembrane region" description="Helical" evidence="1">
    <location>
        <begin position="96"/>
        <end position="114"/>
    </location>
</feature>
<keyword evidence="1" id="KW-1133">Transmembrane helix</keyword>
<name>A0A243WJ17_9BACT</name>
<dbReference type="AlphaFoldDB" id="A0A243WJ17"/>
<feature type="transmembrane region" description="Helical" evidence="1">
    <location>
        <begin position="225"/>
        <end position="246"/>
    </location>
</feature>
<gene>
    <name evidence="2" type="ORF">BXP70_05915</name>
</gene>
<feature type="transmembrane region" description="Helical" evidence="1">
    <location>
        <begin position="126"/>
        <end position="146"/>
    </location>
</feature>
<dbReference type="EMBL" id="MTSE01000002">
    <property type="protein sequence ID" value="OUJ75543.1"/>
    <property type="molecule type" value="Genomic_DNA"/>
</dbReference>
<dbReference type="Gene3D" id="1.25.40.10">
    <property type="entry name" value="Tetratricopeptide repeat domain"/>
    <property type="match status" value="2"/>
</dbReference>
<protein>
    <submittedName>
        <fullName evidence="2">Uncharacterized protein</fullName>
    </submittedName>
</protein>
<evidence type="ECO:0000313" key="2">
    <source>
        <dbReference type="EMBL" id="OUJ75543.1"/>
    </source>
</evidence>
<dbReference type="Proteomes" id="UP000194873">
    <property type="component" value="Unassembled WGS sequence"/>
</dbReference>
<evidence type="ECO:0000313" key="3">
    <source>
        <dbReference type="Proteomes" id="UP000194873"/>
    </source>
</evidence>
<feature type="transmembrane region" description="Helical" evidence="1">
    <location>
        <begin position="296"/>
        <end position="314"/>
    </location>
</feature>